<dbReference type="GO" id="GO:0022627">
    <property type="term" value="C:cytosolic small ribosomal subunit"/>
    <property type="evidence" value="ECO:0007669"/>
    <property type="project" value="TreeGrafter"/>
</dbReference>
<gene>
    <name evidence="8" type="ORF">CHUDEA5_2780</name>
    <name evidence="9" type="ORF">GY17_00001467</name>
</gene>
<dbReference type="VEuPathDB" id="CryptoDB:CHUDEA5_2780"/>
<evidence type="ECO:0000313" key="8">
    <source>
        <dbReference type="EMBL" id="CUV06266.1"/>
    </source>
</evidence>
<keyword evidence="5" id="KW-0687">Ribonucleoprotein</keyword>
<evidence type="ECO:0000256" key="6">
    <source>
        <dbReference type="SAM" id="MobiDB-lite"/>
    </source>
</evidence>
<evidence type="ECO:0000256" key="5">
    <source>
        <dbReference type="ARBA" id="ARBA00023274"/>
    </source>
</evidence>
<keyword evidence="10" id="KW-1185">Reference proteome</keyword>
<protein>
    <submittedName>
        <fullName evidence="9">Plectin/S10 domain containing protein</fullName>
    </submittedName>
</protein>
<reference evidence="8" key="2">
    <citation type="submission" date="2015-08" db="EMBL/GenBank/DDBJ databases">
        <authorList>
            <person name="Babu N.S."/>
            <person name="Beckwith C.J."/>
            <person name="Beseler K.G."/>
            <person name="Brison A."/>
            <person name="Carone J.V."/>
            <person name="Caskin T.P."/>
            <person name="Diamond M."/>
            <person name="Durham M.E."/>
            <person name="Foxe J.M."/>
            <person name="Go M."/>
            <person name="Henderson B.A."/>
            <person name="Jones I.B."/>
            <person name="McGettigan J.A."/>
            <person name="Micheletti S.J."/>
            <person name="Nasrallah M.E."/>
            <person name="Ortiz D."/>
            <person name="Piller C.R."/>
            <person name="Privatt S.R."/>
            <person name="Schneider S.L."/>
            <person name="Sharp S."/>
            <person name="Smith T.C."/>
            <person name="Stanton J.D."/>
            <person name="Ullery H.E."/>
            <person name="Wilson R.J."/>
            <person name="Serrano M.G."/>
            <person name="Buck G."/>
            <person name="Lee V."/>
            <person name="Wang Y."/>
            <person name="Carvalho R."/>
            <person name="Voegtly L."/>
            <person name="Shi R."/>
            <person name="Duckworth R."/>
            <person name="Johnson A."/>
            <person name="Loviza R."/>
            <person name="Walstead R."/>
            <person name="Shah Z."/>
            <person name="Kiflezghi M."/>
            <person name="Wade K."/>
            <person name="Ball S.L."/>
            <person name="Bradley K.W."/>
            <person name="Asai D.J."/>
            <person name="Bowman C.A."/>
            <person name="Russell D.A."/>
            <person name="Pope W.H."/>
            <person name="Jacobs-Sera D."/>
            <person name="Hendrix R.W."/>
            <person name="Hatfull G.F."/>
        </authorList>
    </citation>
    <scope>NUCLEOTIDE SEQUENCE [LARGE SCALE GENOMIC DNA]</scope>
</reference>
<dbReference type="FunFam" id="1.10.10.10:FF:000025">
    <property type="entry name" value="40S ribosomal protein S10"/>
    <property type="match status" value="1"/>
</dbReference>
<dbReference type="InterPro" id="IPR036388">
    <property type="entry name" value="WH-like_DNA-bd_sf"/>
</dbReference>
<dbReference type="InterPro" id="IPR005326">
    <property type="entry name" value="Plectin_eS10_N"/>
</dbReference>
<comment type="similarity">
    <text evidence="2">Belongs to the eukaryotic ribosomal protein eS10 family.</text>
</comment>
<proteinExistence type="inferred from homology"/>
<accession>A0A0S4TG87</accession>
<dbReference type="AlphaFoldDB" id="A0A0S4TG87"/>
<dbReference type="Proteomes" id="UP001429100">
    <property type="component" value="Unassembled WGS sequence"/>
</dbReference>
<name>A0A0S4TG87_CRYHO</name>
<dbReference type="InterPro" id="IPR037447">
    <property type="entry name" value="Ribosomal_eS10"/>
</dbReference>
<dbReference type="PANTHER" id="PTHR12146">
    <property type="entry name" value="40S RIBOSOMAL PROTEIN S10"/>
    <property type="match status" value="1"/>
</dbReference>
<dbReference type="PANTHER" id="PTHR12146:SF0">
    <property type="entry name" value="RIBOSOMAL PROTEIN S10"/>
    <property type="match status" value="1"/>
</dbReference>
<evidence type="ECO:0000313" key="10">
    <source>
        <dbReference type="Proteomes" id="UP001429100"/>
    </source>
</evidence>
<reference evidence="9 10" key="1">
    <citation type="submission" date="2014-11" db="EMBL/GenBank/DDBJ databases">
        <title>Comparative genomic analysis of Cryptosporidium hominis reveals occurrence of genetic recombination in virulent subtypes.</title>
        <authorList>
            <person name="Guo Y."/>
            <person name="Tang K."/>
            <person name="Frace M."/>
            <person name="Li N."/>
            <person name="Roellig D.M."/>
            <person name="Sammons S."/>
            <person name="Knipe K."/>
            <person name="Rowe L."/>
            <person name="Feng Y."/>
            <person name="Xiao L."/>
        </authorList>
    </citation>
    <scope>NUCLEOTIDE SEQUENCE [LARGE SCALE GENOMIC DNA]</scope>
    <source>
        <strain evidence="9">30976</strain>
    </source>
</reference>
<dbReference type="VEuPathDB" id="CryptoDB:Chro.50097"/>
<dbReference type="Pfam" id="PF03501">
    <property type="entry name" value="S10_plectin"/>
    <property type="match status" value="1"/>
</dbReference>
<dbReference type="EMBL" id="JTAI01000013">
    <property type="protein sequence ID" value="PPS96689.1"/>
    <property type="molecule type" value="Genomic_DNA"/>
</dbReference>
<evidence type="ECO:0000256" key="4">
    <source>
        <dbReference type="ARBA" id="ARBA00022980"/>
    </source>
</evidence>
<evidence type="ECO:0000259" key="7">
    <source>
        <dbReference type="Pfam" id="PF03501"/>
    </source>
</evidence>
<evidence type="ECO:0000256" key="1">
    <source>
        <dbReference type="ARBA" id="ARBA00004496"/>
    </source>
</evidence>
<comment type="subcellular location">
    <subcellularLocation>
        <location evidence="1">Cytoplasm</location>
    </subcellularLocation>
</comment>
<feature type="domain" description="Plectin/eS10 N-terminal" evidence="7">
    <location>
        <begin position="14"/>
        <end position="105"/>
    </location>
</feature>
<reference evidence="9 10" key="3">
    <citation type="submission" date="2017-10" db="EMBL/GenBank/DDBJ databases">
        <title>Consistent, comparative and evidence-based genome annotation and re-annotation for the closely-related species, Cryptosporidium parvum, C. hominis and C. tyzzeri.</title>
        <authorList>
            <person name="Baptista R.P."/>
            <person name="Li Y."/>
            <person name="Sateriale A."/>
            <person name="Striepen B."/>
            <person name="Kissinger J.C."/>
        </authorList>
    </citation>
    <scope>NUCLEOTIDE SEQUENCE [LARGE SCALE GENOMIC DNA]</scope>
    <source>
        <strain evidence="9">30976</strain>
    </source>
</reference>
<dbReference type="GO" id="GO:0003723">
    <property type="term" value="F:RNA binding"/>
    <property type="evidence" value="ECO:0007669"/>
    <property type="project" value="TreeGrafter"/>
</dbReference>
<dbReference type="EMBL" id="LN877951">
    <property type="protein sequence ID" value="CUV06266.1"/>
    <property type="molecule type" value="Genomic_DNA"/>
</dbReference>
<evidence type="ECO:0000313" key="9">
    <source>
        <dbReference type="EMBL" id="PPS96689.1"/>
    </source>
</evidence>
<dbReference type="OrthoDB" id="5211809at2759"/>
<dbReference type="GO" id="GO:0003735">
    <property type="term" value="F:structural constituent of ribosome"/>
    <property type="evidence" value="ECO:0007669"/>
    <property type="project" value="TreeGrafter"/>
</dbReference>
<feature type="region of interest" description="Disordered" evidence="6">
    <location>
        <begin position="101"/>
        <end position="128"/>
    </location>
</feature>
<sequence length="128" mass="14750">MSSHAVCGSRASLVSKKNQRAIYSYLFKEGAIVVHKNPNDPRHSELDIPNLQVMLTMRSLLSKEVVTEKFTWQHNYYLLTDEGVEYLRRYLDLPASVFPATHTKKTMDRPGRSEGNQGRGYGRNRQQH</sequence>
<organism evidence="8">
    <name type="scientific">Cryptosporidium hominis</name>
    <dbReference type="NCBI Taxonomy" id="237895"/>
    <lineage>
        <taxon>Eukaryota</taxon>
        <taxon>Sar</taxon>
        <taxon>Alveolata</taxon>
        <taxon>Apicomplexa</taxon>
        <taxon>Conoidasida</taxon>
        <taxon>Coccidia</taxon>
        <taxon>Eucoccidiorida</taxon>
        <taxon>Eimeriorina</taxon>
        <taxon>Cryptosporidiidae</taxon>
        <taxon>Cryptosporidium</taxon>
    </lineage>
</organism>
<dbReference type="Gene3D" id="1.10.10.10">
    <property type="entry name" value="Winged helix-like DNA-binding domain superfamily/Winged helix DNA-binding domain"/>
    <property type="match status" value="1"/>
</dbReference>
<keyword evidence="3" id="KW-0963">Cytoplasm</keyword>
<evidence type="ECO:0000256" key="2">
    <source>
        <dbReference type="ARBA" id="ARBA00007278"/>
    </source>
</evidence>
<keyword evidence="4" id="KW-0689">Ribosomal protein</keyword>
<evidence type="ECO:0000256" key="3">
    <source>
        <dbReference type="ARBA" id="ARBA00022490"/>
    </source>
</evidence>
<dbReference type="VEuPathDB" id="CryptoDB:GY17_00001467"/>
<dbReference type="VEuPathDB" id="CryptoDB:ChTU502y2012_374g0355"/>
<dbReference type="Proteomes" id="UP000199752">
    <property type="component" value="Chromosome 5"/>
</dbReference>